<comment type="caution">
    <text evidence="2">The sequence shown here is derived from an EMBL/GenBank/DDBJ whole genome shotgun (WGS) entry which is preliminary data.</text>
</comment>
<evidence type="ECO:0008006" key="3">
    <source>
        <dbReference type="Google" id="ProtNLM"/>
    </source>
</evidence>
<protein>
    <recommendedName>
        <fullName evidence="3">Cytochrome c domain-containing protein</fullName>
    </recommendedName>
</protein>
<feature type="transmembrane region" description="Helical" evidence="1">
    <location>
        <begin position="46"/>
        <end position="65"/>
    </location>
</feature>
<proteinExistence type="predicted"/>
<dbReference type="EMBL" id="LAZR01038385">
    <property type="protein sequence ID" value="KKL19696.1"/>
    <property type="molecule type" value="Genomic_DNA"/>
</dbReference>
<feature type="transmembrane region" description="Helical" evidence="1">
    <location>
        <begin position="6"/>
        <end position="25"/>
    </location>
</feature>
<keyword evidence="1" id="KW-1133">Transmembrane helix</keyword>
<keyword evidence="1" id="KW-0472">Membrane</keyword>
<dbReference type="Gene3D" id="1.10.760.10">
    <property type="entry name" value="Cytochrome c-like domain"/>
    <property type="match status" value="2"/>
</dbReference>
<feature type="transmembrane region" description="Helical" evidence="1">
    <location>
        <begin position="77"/>
        <end position="97"/>
    </location>
</feature>
<evidence type="ECO:0000256" key="1">
    <source>
        <dbReference type="SAM" id="Phobius"/>
    </source>
</evidence>
<organism evidence="2">
    <name type="scientific">marine sediment metagenome</name>
    <dbReference type="NCBI Taxonomy" id="412755"/>
    <lineage>
        <taxon>unclassified sequences</taxon>
        <taxon>metagenomes</taxon>
        <taxon>ecological metagenomes</taxon>
    </lineage>
</organism>
<dbReference type="GO" id="GO:0020037">
    <property type="term" value="F:heme binding"/>
    <property type="evidence" value="ECO:0007669"/>
    <property type="project" value="InterPro"/>
</dbReference>
<dbReference type="AlphaFoldDB" id="A0A0F9DPW7"/>
<reference evidence="2" key="1">
    <citation type="journal article" date="2015" name="Nature">
        <title>Complex archaea that bridge the gap between prokaryotes and eukaryotes.</title>
        <authorList>
            <person name="Spang A."/>
            <person name="Saw J.H."/>
            <person name="Jorgensen S.L."/>
            <person name="Zaremba-Niedzwiedzka K."/>
            <person name="Martijn J."/>
            <person name="Lind A.E."/>
            <person name="van Eijk R."/>
            <person name="Schleper C."/>
            <person name="Guy L."/>
            <person name="Ettema T.J."/>
        </authorList>
    </citation>
    <scope>NUCLEOTIDE SEQUENCE</scope>
</reference>
<dbReference type="GO" id="GO:0009055">
    <property type="term" value="F:electron transfer activity"/>
    <property type="evidence" value="ECO:0007669"/>
    <property type="project" value="InterPro"/>
</dbReference>
<keyword evidence="1" id="KW-0812">Transmembrane</keyword>
<dbReference type="InterPro" id="IPR036909">
    <property type="entry name" value="Cyt_c-like_dom_sf"/>
</dbReference>
<evidence type="ECO:0000313" key="2">
    <source>
        <dbReference type="EMBL" id="KKL19696.1"/>
    </source>
</evidence>
<sequence>MIPQVSSTLALIFILIGTAAMLIMLELKGNPRDRHINRYLIRTHRILGYLFVGMFIFMFSLMIIRVSGYQEELPPRVIFHIWMALSLFCLIVLKILFVRRYKRLTDKVVLDENTGRFFANRKCGKCHTLERVYRSFKSMEGWTKTVNRMAVIDTPNIRGFDVKQIIYFLIKQQEKRKGLDRQEIEREIGKTLISQKCSGCHDLDRVIEAVKSEDEWHITLERMIENADDPQFLTDKEKKEIIANLVRKKQDS</sequence>
<accession>A0A0F9DPW7</accession>
<gene>
    <name evidence="2" type="ORF">LCGC14_2462880</name>
</gene>
<name>A0A0F9DPW7_9ZZZZ</name>